<proteinExistence type="inferred from homology"/>
<evidence type="ECO:0000256" key="4">
    <source>
        <dbReference type="SAM" id="Phobius"/>
    </source>
</evidence>
<evidence type="ECO:0000256" key="2">
    <source>
        <dbReference type="ARBA" id="ARBA00022741"/>
    </source>
</evidence>
<comment type="similarity">
    <text evidence="1">Belongs to the TRAFAC class TrmE-Era-EngA-EngB-Septin-like GTPase superfamily. AIG1/Toc34/Toc159-like paraseptin GTPase family. IAN subfamily.</text>
</comment>
<dbReference type="Ensembl" id="ENSSRHT00000090834.1">
    <property type="protein sequence ID" value="ENSSRHP00000088443.1"/>
    <property type="gene ID" value="ENSSRHG00000043744.1"/>
</dbReference>
<keyword evidence="2" id="KW-0547">Nucleotide-binding</keyword>
<dbReference type="PANTHER" id="PTHR10903">
    <property type="entry name" value="GTPASE, IMAP FAMILY MEMBER-RELATED"/>
    <property type="match status" value="1"/>
</dbReference>
<dbReference type="PROSITE" id="PS51720">
    <property type="entry name" value="G_AIG1"/>
    <property type="match status" value="1"/>
</dbReference>
<accession>A0A673MJS1</accession>
<dbReference type="PANTHER" id="PTHR10903:SF188">
    <property type="entry name" value="GTPASE IMAP FAMILY MEMBER 2-LIKE-RELATED"/>
    <property type="match status" value="1"/>
</dbReference>
<reference evidence="6" key="1">
    <citation type="submission" date="2025-08" db="UniProtKB">
        <authorList>
            <consortium name="Ensembl"/>
        </authorList>
    </citation>
    <scope>IDENTIFICATION</scope>
</reference>
<keyword evidence="4" id="KW-0812">Transmembrane</keyword>
<evidence type="ECO:0000313" key="6">
    <source>
        <dbReference type="Ensembl" id="ENSSRHP00000088443.1"/>
    </source>
</evidence>
<dbReference type="GO" id="GO:0005525">
    <property type="term" value="F:GTP binding"/>
    <property type="evidence" value="ECO:0007669"/>
    <property type="project" value="UniProtKB-KW"/>
</dbReference>
<feature type="domain" description="AIG1-type G" evidence="5">
    <location>
        <begin position="1"/>
        <end position="208"/>
    </location>
</feature>
<evidence type="ECO:0000256" key="1">
    <source>
        <dbReference type="ARBA" id="ARBA00008535"/>
    </source>
</evidence>
<dbReference type="InterPro" id="IPR006703">
    <property type="entry name" value="G_AIG1"/>
</dbReference>
<keyword evidence="7" id="KW-1185">Reference proteome</keyword>
<dbReference type="SUPFAM" id="SSF52540">
    <property type="entry name" value="P-loop containing nucleoside triphosphate hydrolases"/>
    <property type="match status" value="1"/>
</dbReference>
<keyword evidence="4" id="KW-0472">Membrane</keyword>
<dbReference type="Gene3D" id="3.40.50.300">
    <property type="entry name" value="P-loop containing nucleotide triphosphate hydrolases"/>
    <property type="match status" value="1"/>
</dbReference>
<feature type="transmembrane region" description="Helical" evidence="4">
    <location>
        <begin position="179"/>
        <end position="201"/>
    </location>
</feature>
<organism evidence="6 7">
    <name type="scientific">Sinocyclocheilus rhinocerous</name>
    <dbReference type="NCBI Taxonomy" id="307959"/>
    <lineage>
        <taxon>Eukaryota</taxon>
        <taxon>Metazoa</taxon>
        <taxon>Chordata</taxon>
        <taxon>Craniata</taxon>
        <taxon>Vertebrata</taxon>
        <taxon>Euteleostomi</taxon>
        <taxon>Actinopterygii</taxon>
        <taxon>Neopterygii</taxon>
        <taxon>Teleostei</taxon>
        <taxon>Ostariophysi</taxon>
        <taxon>Cypriniformes</taxon>
        <taxon>Cyprinidae</taxon>
        <taxon>Cyprininae</taxon>
        <taxon>Sinocyclocheilus</taxon>
    </lineage>
</organism>
<keyword evidence="3" id="KW-0342">GTP-binding</keyword>
<name>A0A673MJS1_9TELE</name>
<evidence type="ECO:0000313" key="7">
    <source>
        <dbReference type="Proteomes" id="UP000472270"/>
    </source>
</evidence>
<reference evidence="6" key="2">
    <citation type="submission" date="2025-09" db="UniProtKB">
        <authorList>
            <consortium name="Ensembl"/>
        </authorList>
    </citation>
    <scope>IDENTIFICATION</scope>
</reference>
<evidence type="ECO:0000256" key="3">
    <source>
        <dbReference type="ARBA" id="ARBA00023134"/>
    </source>
</evidence>
<dbReference type="InterPro" id="IPR027417">
    <property type="entry name" value="P-loop_NTPase"/>
</dbReference>
<evidence type="ECO:0000259" key="5">
    <source>
        <dbReference type="PROSITE" id="PS51720"/>
    </source>
</evidence>
<dbReference type="Proteomes" id="UP000472270">
    <property type="component" value="Unassembled WGS sequence"/>
</dbReference>
<dbReference type="Pfam" id="PF04548">
    <property type="entry name" value="AIG1"/>
    <property type="match status" value="1"/>
</dbReference>
<sequence length="208" mass="23395">GNTILGRRAFGVAFSAASATSKSNSHDVTLGGQKITVIDTPGLYDTSMKIEQLKHEIEKLFNHSGDGIHAILLVIKLGAKFTEEERNTVQWIKENFGEDVSKNTIVLFTNGDELEHSGMTIEDYINEGGKLRGLRYISVQNVQLKITIKGLKLSHFVYNFKCGLSSVVCHMTGKFILKVFIYCYFSKIMIFHLLKIVILLYESNHYTV</sequence>
<protein>
    <recommendedName>
        <fullName evidence="5">AIG1-type G domain-containing protein</fullName>
    </recommendedName>
</protein>
<keyword evidence="4" id="KW-1133">Transmembrane helix</keyword>
<dbReference type="InterPro" id="IPR045058">
    <property type="entry name" value="GIMA/IAN/Toc"/>
</dbReference>
<dbReference type="AlphaFoldDB" id="A0A673MJS1"/>